<keyword evidence="7" id="KW-0966">Cell projection</keyword>
<comment type="subcellular location">
    <subcellularLocation>
        <location evidence="4">Secreted</location>
    </subcellularLocation>
    <subcellularLocation>
        <location evidence="4">Bacterial flagellum</location>
    </subcellularLocation>
</comment>
<evidence type="ECO:0000313" key="8">
    <source>
        <dbReference type="Proteomes" id="UP000643810"/>
    </source>
</evidence>
<keyword evidence="8" id="KW-1185">Reference proteome</keyword>
<keyword evidence="3 4" id="KW-0975">Bacterial flagellum</keyword>
<evidence type="ECO:0000256" key="4">
    <source>
        <dbReference type="RuleBase" id="RU362073"/>
    </source>
</evidence>
<dbReference type="Proteomes" id="UP000643810">
    <property type="component" value="Unassembled WGS sequence"/>
</dbReference>
<evidence type="ECO:0000259" key="6">
    <source>
        <dbReference type="Pfam" id="PF00700"/>
    </source>
</evidence>
<dbReference type="Pfam" id="PF00700">
    <property type="entry name" value="Flagellin_C"/>
    <property type="match status" value="1"/>
</dbReference>
<dbReference type="SUPFAM" id="SSF64518">
    <property type="entry name" value="Phase 1 flagellin"/>
    <property type="match status" value="1"/>
</dbReference>
<feature type="domain" description="Flagellin N-terminal" evidence="5">
    <location>
        <begin position="3"/>
        <end position="139"/>
    </location>
</feature>
<feature type="domain" description="Flagellin C-terminal" evidence="6">
    <location>
        <begin position="394"/>
        <end position="479"/>
    </location>
</feature>
<dbReference type="InterPro" id="IPR042187">
    <property type="entry name" value="Flagellin_C_sub2"/>
</dbReference>
<gene>
    <name evidence="7" type="ORF">H8R94_06305</name>
</gene>
<protein>
    <recommendedName>
        <fullName evidence="2 4">Flagellin</fullName>
    </recommendedName>
</protein>
<evidence type="ECO:0000313" key="7">
    <source>
        <dbReference type="EMBL" id="MBC5686219.1"/>
    </source>
</evidence>
<dbReference type="PANTHER" id="PTHR42792">
    <property type="entry name" value="FLAGELLIN"/>
    <property type="match status" value="1"/>
</dbReference>
<keyword evidence="7" id="KW-0969">Cilium</keyword>
<name>A0ABR7GFJ5_9FIRM</name>
<evidence type="ECO:0000256" key="3">
    <source>
        <dbReference type="ARBA" id="ARBA00023143"/>
    </source>
</evidence>
<evidence type="ECO:0000256" key="2">
    <source>
        <dbReference type="ARBA" id="ARBA00020110"/>
    </source>
</evidence>
<evidence type="ECO:0000256" key="1">
    <source>
        <dbReference type="ARBA" id="ARBA00005709"/>
    </source>
</evidence>
<dbReference type="Pfam" id="PF00669">
    <property type="entry name" value="Flagellin_N"/>
    <property type="match status" value="1"/>
</dbReference>
<comment type="function">
    <text evidence="4">Flagellin is the subunit protein which polymerizes to form the filaments of bacterial flagella.</text>
</comment>
<accession>A0ABR7GFJ5</accession>
<sequence length="480" mass="51487">MKINNNISAVITNKQLLGTENNLSSSMEKLSSGLKLNHASDNPSGMAISNKMKAQIRGLDQASQNASDGTSVIQIVDGALGEVTDMLQRMRELAVQAANGTNSQKEKEACQLEIASLRDEVDRISETTEFNTKSLLDGSLDARVYADKENRDNISRIYVSDSVAEGTYSLTVDKAATNATYDTGIQVDDLVGKNGQLSINGYTVKITDQMTKEEIYTALRDGAEIGECTISRIDKPLSFTSTAYGSHASVSLIQQSKDGDIFGAGIPNTQTNPDAKAVVTTGDNAEVTLDSANSAFDPRATVSYDGNKITITNTDGFNMSFLLEAGFEAGATTAAGTTTTGVINLEVTDIGIMDLQIGANEGQTMQVRIPSTNVDSLYIDDIDVTTVNGPSKAMDRLDSAISTISQIRSQIGAYENRLDYTVGSLDETQENMESALSRIEDVDMAEEMTEYTKYNVLQQAGTSVLAQANELPTQALQLLQ</sequence>
<dbReference type="RefSeq" id="WP_118535037.1">
    <property type="nucleotide sequence ID" value="NZ_JACOPG010000002.1"/>
</dbReference>
<comment type="caution">
    <text evidence="7">The sequence shown here is derived from an EMBL/GenBank/DDBJ whole genome shotgun (WGS) entry which is preliminary data.</text>
</comment>
<evidence type="ECO:0000259" key="5">
    <source>
        <dbReference type="Pfam" id="PF00669"/>
    </source>
</evidence>
<dbReference type="Gene3D" id="1.20.1330.10">
    <property type="entry name" value="f41 fragment of flagellin, N-terminal domain"/>
    <property type="match status" value="2"/>
</dbReference>
<comment type="similarity">
    <text evidence="1 4">Belongs to the bacterial flagellin family.</text>
</comment>
<dbReference type="InterPro" id="IPR001029">
    <property type="entry name" value="Flagellin_N"/>
</dbReference>
<dbReference type="InterPro" id="IPR001492">
    <property type="entry name" value="Flagellin"/>
</dbReference>
<reference evidence="7 8" key="1">
    <citation type="submission" date="2020-08" db="EMBL/GenBank/DDBJ databases">
        <title>Genome public.</title>
        <authorList>
            <person name="Liu C."/>
            <person name="Sun Q."/>
        </authorList>
    </citation>
    <scope>NUCLEOTIDE SEQUENCE [LARGE SCALE GENOMIC DNA]</scope>
    <source>
        <strain evidence="7 8">NSJ-9</strain>
    </source>
</reference>
<keyword evidence="4" id="KW-0964">Secreted</keyword>
<dbReference type="PANTHER" id="PTHR42792:SF2">
    <property type="entry name" value="FLAGELLIN"/>
    <property type="match status" value="1"/>
</dbReference>
<organism evidence="7 8">
    <name type="scientific">Roseburia lenta</name>
    <dbReference type="NCBI Taxonomy" id="2763061"/>
    <lineage>
        <taxon>Bacteria</taxon>
        <taxon>Bacillati</taxon>
        <taxon>Bacillota</taxon>
        <taxon>Clostridia</taxon>
        <taxon>Lachnospirales</taxon>
        <taxon>Lachnospiraceae</taxon>
        <taxon>Roseburia</taxon>
    </lineage>
</organism>
<proteinExistence type="inferred from homology"/>
<dbReference type="PRINTS" id="PR00207">
    <property type="entry name" value="FLAGELLIN"/>
</dbReference>
<dbReference type="EMBL" id="JACOPG010000002">
    <property type="protein sequence ID" value="MBC5686219.1"/>
    <property type="molecule type" value="Genomic_DNA"/>
</dbReference>
<dbReference type="Gene3D" id="6.10.10.10">
    <property type="entry name" value="Flagellar export chaperone, C-terminal domain"/>
    <property type="match status" value="1"/>
</dbReference>
<dbReference type="Gene3D" id="3.30.70.2120">
    <property type="match status" value="1"/>
</dbReference>
<keyword evidence="7" id="KW-0282">Flagellum</keyword>
<dbReference type="InterPro" id="IPR046358">
    <property type="entry name" value="Flagellin_C"/>
</dbReference>